<gene>
    <name evidence="9" type="primary">ldcA</name>
    <name evidence="10" type="ORF">ERS852450_02768</name>
    <name evidence="9" type="ORF">ERS852578_00451</name>
</gene>
<evidence type="ECO:0000313" key="11">
    <source>
        <dbReference type="Proteomes" id="UP000095390"/>
    </source>
</evidence>
<feature type="domain" description="LD-carboxypeptidase C-terminal" evidence="8">
    <location>
        <begin position="206"/>
        <end position="317"/>
    </location>
</feature>
<dbReference type="InterPro" id="IPR040921">
    <property type="entry name" value="Peptidase_S66C"/>
</dbReference>
<dbReference type="SUPFAM" id="SSF141986">
    <property type="entry name" value="LD-carboxypeptidase A C-terminal domain-like"/>
    <property type="match status" value="1"/>
</dbReference>
<dbReference type="PIRSF" id="PIRSF028757">
    <property type="entry name" value="LD-carboxypeptidase"/>
    <property type="match status" value="1"/>
</dbReference>
<dbReference type="SUPFAM" id="SSF52317">
    <property type="entry name" value="Class I glutamine amidotransferase-like"/>
    <property type="match status" value="1"/>
</dbReference>
<name>A0A173RWM8_9FIRM</name>
<evidence type="ECO:0000256" key="4">
    <source>
        <dbReference type="ARBA" id="ARBA00022801"/>
    </source>
</evidence>
<dbReference type="PANTHER" id="PTHR30237">
    <property type="entry name" value="MURAMOYLTETRAPEPTIDE CARBOXYPEPTIDASE"/>
    <property type="match status" value="1"/>
</dbReference>
<sequence>MKLAKGDKVAIVCCSNGQSLSKKKEIENLKVILEEMGLISVFSKYIYQKISLEEVENNLKGFPESGSPLEKARELMEFYEDASIKAIFDISGGDLANTILPYLDYERIASVKKQFCGYSDLTTIINAIYAKTQKVSVLYQIRNLLYEYSAQQKEDFIKTCFAKDLNNIINNDAVKMMEKNNLYDLSVENSGLYQFPYKFYQGKTVEGIVVGGNIRCFLKLAGTEYFPDVTDKILLLEARSGNPAQIVTYFAQLEQLGVFKKVKGILLGTFTQMEREQPVSAVYSLLKRYINEELPVVKTEYIGHGEDSKAIQIGKKYKF</sequence>
<proteinExistence type="inferred from homology"/>
<dbReference type="PANTHER" id="PTHR30237:SF2">
    <property type="entry name" value="MUREIN TETRAPEPTIDE CARBOXYPEPTIDASE"/>
    <property type="match status" value="1"/>
</dbReference>
<dbReference type="InterPro" id="IPR040449">
    <property type="entry name" value="Peptidase_S66_N"/>
</dbReference>
<dbReference type="InterPro" id="IPR027478">
    <property type="entry name" value="LdcA_N"/>
</dbReference>
<keyword evidence="3" id="KW-0645">Protease</keyword>
<feature type="active site" description="Charge relay system" evidence="6">
    <location>
        <position position="304"/>
    </location>
</feature>
<comment type="similarity">
    <text evidence="1">Belongs to the peptidase S66 family.</text>
</comment>
<evidence type="ECO:0000256" key="5">
    <source>
        <dbReference type="ARBA" id="ARBA00022825"/>
    </source>
</evidence>
<dbReference type="EC" id="3.4.17.13" evidence="9"/>
<evidence type="ECO:0000313" key="10">
    <source>
        <dbReference type="EMBL" id="CUO96645.1"/>
    </source>
</evidence>
<dbReference type="EMBL" id="CYYC01000004">
    <property type="protein sequence ID" value="CUM82055.1"/>
    <property type="molecule type" value="Genomic_DNA"/>
</dbReference>
<evidence type="ECO:0000256" key="1">
    <source>
        <dbReference type="ARBA" id="ARBA00010233"/>
    </source>
</evidence>
<keyword evidence="5" id="KW-0720">Serine protease</keyword>
<dbReference type="RefSeq" id="WP_005346245.1">
    <property type="nucleotide sequence ID" value="NZ_BLYK01000106.1"/>
</dbReference>
<feature type="active site" description="Nucleophile" evidence="6">
    <location>
        <position position="119"/>
    </location>
</feature>
<keyword evidence="2 9" id="KW-0121">Carboxypeptidase</keyword>
<dbReference type="Proteomes" id="UP000095390">
    <property type="component" value="Unassembled WGS sequence"/>
</dbReference>
<dbReference type="Gene3D" id="3.50.30.60">
    <property type="entry name" value="LD-carboxypeptidase A C-terminal domain-like"/>
    <property type="match status" value="1"/>
</dbReference>
<dbReference type="Pfam" id="PF17676">
    <property type="entry name" value="Peptidase_S66C"/>
    <property type="match status" value="1"/>
</dbReference>
<accession>A0A173RWM8</accession>
<keyword evidence="4 9" id="KW-0378">Hydrolase</keyword>
<evidence type="ECO:0000313" key="9">
    <source>
        <dbReference type="EMBL" id="CUM82055.1"/>
    </source>
</evidence>
<organism evidence="9 11">
    <name type="scientific">Anaerobutyricum hallii</name>
    <dbReference type="NCBI Taxonomy" id="39488"/>
    <lineage>
        <taxon>Bacteria</taxon>
        <taxon>Bacillati</taxon>
        <taxon>Bacillota</taxon>
        <taxon>Clostridia</taxon>
        <taxon>Lachnospirales</taxon>
        <taxon>Lachnospiraceae</taxon>
        <taxon>Anaerobutyricum</taxon>
    </lineage>
</organism>
<dbReference type="OrthoDB" id="9807329at2"/>
<dbReference type="Proteomes" id="UP000095679">
    <property type="component" value="Unassembled WGS sequence"/>
</dbReference>
<dbReference type="AlphaFoldDB" id="A0A173RWM8"/>
<dbReference type="Pfam" id="PF02016">
    <property type="entry name" value="Peptidase_S66"/>
    <property type="match status" value="1"/>
</dbReference>
<evidence type="ECO:0000256" key="2">
    <source>
        <dbReference type="ARBA" id="ARBA00022645"/>
    </source>
</evidence>
<evidence type="ECO:0000256" key="3">
    <source>
        <dbReference type="ARBA" id="ARBA00022670"/>
    </source>
</evidence>
<dbReference type="EMBL" id="CYZL01000033">
    <property type="protein sequence ID" value="CUO96645.1"/>
    <property type="molecule type" value="Genomic_DNA"/>
</dbReference>
<reference evidence="11 12" key="1">
    <citation type="submission" date="2015-09" db="EMBL/GenBank/DDBJ databases">
        <authorList>
            <consortium name="Pathogen Informatics"/>
        </authorList>
    </citation>
    <scope>NUCLEOTIDE SEQUENCE [LARGE SCALE GENOMIC DNA]</scope>
    <source>
        <strain evidence="10 12">2789STDY5834835</strain>
        <strain evidence="9 11">2789STDY5834966</strain>
    </source>
</reference>
<feature type="active site" description="Charge relay system" evidence="6">
    <location>
        <position position="237"/>
    </location>
</feature>
<feature type="domain" description="LD-carboxypeptidase N-terminal" evidence="7">
    <location>
        <begin position="9"/>
        <end position="137"/>
    </location>
</feature>
<dbReference type="InterPro" id="IPR027461">
    <property type="entry name" value="Carboxypeptidase_A_C_sf"/>
</dbReference>
<dbReference type="GO" id="GO:0008236">
    <property type="term" value="F:serine-type peptidase activity"/>
    <property type="evidence" value="ECO:0007669"/>
    <property type="project" value="UniProtKB-KW"/>
</dbReference>
<protein>
    <submittedName>
        <fullName evidence="9">Murein tetrapeptide carboxypeptidase</fullName>
        <ecNumber evidence="9">3.4.17.13</ecNumber>
    </submittedName>
</protein>
<dbReference type="CDD" id="cd07062">
    <property type="entry name" value="Peptidase_S66_mccF_like"/>
    <property type="match status" value="1"/>
</dbReference>
<dbReference type="Gene3D" id="3.40.50.10740">
    <property type="entry name" value="Class I glutamine amidotransferase-like"/>
    <property type="match status" value="1"/>
</dbReference>
<evidence type="ECO:0000259" key="7">
    <source>
        <dbReference type="Pfam" id="PF02016"/>
    </source>
</evidence>
<dbReference type="InterPro" id="IPR029062">
    <property type="entry name" value="Class_I_gatase-like"/>
</dbReference>
<dbReference type="GO" id="GO:0006508">
    <property type="term" value="P:proteolysis"/>
    <property type="evidence" value="ECO:0007669"/>
    <property type="project" value="UniProtKB-KW"/>
</dbReference>
<evidence type="ECO:0000313" key="12">
    <source>
        <dbReference type="Proteomes" id="UP000095679"/>
    </source>
</evidence>
<dbReference type="InterPro" id="IPR003507">
    <property type="entry name" value="S66_fam"/>
</dbReference>
<evidence type="ECO:0000256" key="6">
    <source>
        <dbReference type="PIRSR" id="PIRSR028757-1"/>
    </source>
</evidence>
<dbReference type="GeneID" id="75048718"/>
<evidence type="ECO:0000259" key="8">
    <source>
        <dbReference type="Pfam" id="PF17676"/>
    </source>
</evidence>
<dbReference type="GO" id="GO:0106415">
    <property type="term" value="F:muramoyltetrapeptide carboxypeptidase activity"/>
    <property type="evidence" value="ECO:0007669"/>
    <property type="project" value="UniProtKB-EC"/>
</dbReference>